<organism evidence="1 2">
    <name type="scientific">Corchorus capsularis</name>
    <name type="common">Jute</name>
    <dbReference type="NCBI Taxonomy" id="210143"/>
    <lineage>
        <taxon>Eukaryota</taxon>
        <taxon>Viridiplantae</taxon>
        <taxon>Streptophyta</taxon>
        <taxon>Embryophyta</taxon>
        <taxon>Tracheophyta</taxon>
        <taxon>Spermatophyta</taxon>
        <taxon>Magnoliopsida</taxon>
        <taxon>eudicotyledons</taxon>
        <taxon>Gunneridae</taxon>
        <taxon>Pentapetalae</taxon>
        <taxon>rosids</taxon>
        <taxon>malvids</taxon>
        <taxon>Malvales</taxon>
        <taxon>Malvaceae</taxon>
        <taxon>Grewioideae</taxon>
        <taxon>Apeibeae</taxon>
        <taxon>Corchorus</taxon>
    </lineage>
</organism>
<name>A0A1R3HMG8_COCAP</name>
<dbReference type="EMBL" id="AWWV01011592">
    <property type="protein sequence ID" value="OMO71498.1"/>
    <property type="molecule type" value="Genomic_DNA"/>
</dbReference>
<keyword evidence="2" id="KW-1185">Reference proteome</keyword>
<accession>A0A1R3HMG8</accession>
<proteinExistence type="predicted"/>
<evidence type="ECO:0000313" key="1">
    <source>
        <dbReference type="EMBL" id="OMO71498.1"/>
    </source>
</evidence>
<protein>
    <submittedName>
        <fullName evidence="1">Uncharacterized protein</fullName>
    </submittedName>
</protein>
<dbReference type="Gramene" id="OMO71498">
    <property type="protein sequence ID" value="OMO71498"/>
    <property type="gene ID" value="CCACVL1_18193"/>
</dbReference>
<comment type="caution">
    <text evidence="1">The sequence shown here is derived from an EMBL/GenBank/DDBJ whole genome shotgun (WGS) entry which is preliminary data.</text>
</comment>
<reference evidence="1 2" key="1">
    <citation type="submission" date="2013-09" db="EMBL/GenBank/DDBJ databases">
        <title>Corchorus capsularis genome sequencing.</title>
        <authorList>
            <person name="Alam M."/>
            <person name="Haque M.S."/>
            <person name="Islam M.S."/>
            <person name="Emdad E.M."/>
            <person name="Islam M.M."/>
            <person name="Ahmed B."/>
            <person name="Halim A."/>
            <person name="Hossen Q.M.M."/>
            <person name="Hossain M.Z."/>
            <person name="Ahmed R."/>
            <person name="Khan M.M."/>
            <person name="Islam R."/>
            <person name="Rashid M.M."/>
            <person name="Khan S.A."/>
            <person name="Rahman M.S."/>
            <person name="Alam M."/>
        </authorList>
    </citation>
    <scope>NUCLEOTIDE SEQUENCE [LARGE SCALE GENOMIC DNA]</scope>
    <source>
        <strain evidence="2">cv. CVL-1</strain>
        <tissue evidence="1">Whole seedling</tissue>
    </source>
</reference>
<sequence length="21" mass="2438">MPSPDLLNLTVDDHETQVNLW</sequence>
<evidence type="ECO:0000313" key="2">
    <source>
        <dbReference type="Proteomes" id="UP000188268"/>
    </source>
</evidence>
<gene>
    <name evidence="1" type="ORF">CCACVL1_18193</name>
</gene>
<dbReference type="Proteomes" id="UP000188268">
    <property type="component" value="Unassembled WGS sequence"/>
</dbReference>
<dbReference type="AlphaFoldDB" id="A0A1R3HMG8"/>